<evidence type="ECO:0000313" key="1">
    <source>
        <dbReference type="EMBL" id="KAL0159012.1"/>
    </source>
</evidence>
<feature type="non-terminal residue" evidence="1">
    <location>
        <position position="52"/>
    </location>
</feature>
<proteinExistence type="predicted"/>
<comment type="caution">
    <text evidence="1">The sequence shown here is derived from an EMBL/GenBank/DDBJ whole genome shotgun (WGS) entry which is preliminary data.</text>
</comment>
<dbReference type="EMBL" id="JAMKFB020000023">
    <property type="protein sequence ID" value="KAL0159012.1"/>
    <property type="molecule type" value="Genomic_DNA"/>
</dbReference>
<organism evidence="1 2">
    <name type="scientific">Cirrhinus mrigala</name>
    <name type="common">Mrigala</name>
    <dbReference type="NCBI Taxonomy" id="683832"/>
    <lineage>
        <taxon>Eukaryota</taxon>
        <taxon>Metazoa</taxon>
        <taxon>Chordata</taxon>
        <taxon>Craniata</taxon>
        <taxon>Vertebrata</taxon>
        <taxon>Euteleostomi</taxon>
        <taxon>Actinopterygii</taxon>
        <taxon>Neopterygii</taxon>
        <taxon>Teleostei</taxon>
        <taxon>Ostariophysi</taxon>
        <taxon>Cypriniformes</taxon>
        <taxon>Cyprinidae</taxon>
        <taxon>Labeoninae</taxon>
        <taxon>Labeonini</taxon>
        <taxon>Cirrhinus</taxon>
    </lineage>
</organism>
<protein>
    <submittedName>
        <fullName evidence="1">Uncharacterized protein</fullName>
    </submittedName>
</protein>
<dbReference type="Proteomes" id="UP001529510">
    <property type="component" value="Unassembled WGS sequence"/>
</dbReference>
<accession>A0ABD0NCK8</accession>
<gene>
    <name evidence="1" type="ORF">M9458_047088</name>
</gene>
<dbReference type="Gene3D" id="1.10.510.10">
    <property type="entry name" value="Transferase(Phosphotransferase) domain 1"/>
    <property type="match status" value="1"/>
</dbReference>
<name>A0ABD0NCK8_CIRMR</name>
<feature type="non-terminal residue" evidence="1">
    <location>
        <position position="1"/>
    </location>
</feature>
<dbReference type="SUPFAM" id="SSF56112">
    <property type="entry name" value="Protein kinase-like (PK-like)"/>
    <property type="match status" value="1"/>
</dbReference>
<reference evidence="1 2" key="1">
    <citation type="submission" date="2024-05" db="EMBL/GenBank/DDBJ databases">
        <title>Genome sequencing and assembly of Indian major carp, Cirrhinus mrigala (Hamilton, 1822).</title>
        <authorList>
            <person name="Mohindra V."/>
            <person name="Chowdhury L.M."/>
            <person name="Lal K."/>
            <person name="Jena J.K."/>
        </authorList>
    </citation>
    <scope>NUCLEOTIDE SEQUENCE [LARGE SCALE GENOMIC DNA]</scope>
    <source>
        <strain evidence="1">CM1030</strain>
        <tissue evidence="1">Blood</tissue>
    </source>
</reference>
<keyword evidence="2" id="KW-1185">Reference proteome</keyword>
<sequence length="52" mass="5933">PPFYSRDVSEMYDAILHKPLHLPPGKSEASCHLLYGLLQKDQHRRLGAIADF</sequence>
<evidence type="ECO:0000313" key="2">
    <source>
        <dbReference type="Proteomes" id="UP001529510"/>
    </source>
</evidence>
<dbReference type="AlphaFoldDB" id="A0ABD0NCK8"/>
<dbReference type="InterPro" id="IPR011009">
    <property type="entry name" value="Kinase-like_dom_sf"/>
</dbReference>